<dbReference type="InterPro" id="IPR035985">
    <property type="entry name" value="Ubiquitin-activating_enz"/>
</dbReference>
<dbReference type="Proteomes" id="UP001523216">
    <property type="component" value="Unassembled WGS sequence"/>
</dbReference>
<keyword evidence="3" id="KW-1185">Reference proteome</keyword>
<dbReference type="PROSITE" id="PS51664">
    <property type="entry name" value="YCAO"/>
    <property type="match status" value="1"/>
</dbReference>
<comment type="caution">
    <text evidence="2">The sequence shown here is derived from an EMBL/GenBank/DDBJ whole genome shotgun (WGS) entry which is preliminary data.</text>
</comment>
<dbReference type="EMBL" id="JAMQOL010000037">
    <property type="protein sequence ID" value="MCM4080909.1"/>
    <property type="molecule type" value="Genomic_DNA"/>
</dbReference>
<dbReference type="RefSeq" id="WP_251800709.1">
    <property type="nucleotide sequence ID" value="NZ_JAMQOL010000037.1"/>
</dbReference>
<dbReference type="InterPro" id="IPR022291">
    <property type="entry name" value="Bacteriocin_synth_cyclodeHase"/>
</dbReference>
<dbReference type="SUPFAM" id="SSF69572">
    <property type="entry name" value="Activating enzymes of the ubiquitin-like proteins"/>
    <property type="match status" value="1"/>
</dbReference>
<dbReference type="NCBIfam" id="TIGR03882">
    <property type="entry name" value="cyclo_dehyd_2"/>
    <property type="match status" value="1"/>
</dbReference>
<gene>
    <name evidence="2" type="ORF">LXN57_25365</name>
</gene>
<dbReference type="InterPro" id="IPR003776">
    <property type="entry name" value="YcaO-like_dom"/>
</dbReference>
<accession>A0ABT0Y4D7</accession>
<organism evidence="2 3">
    <name type="scientific">Paractinoplanes hotanensis</name>
    <dbReference type="NCBI Taxonomy" id="2906497"/>
    <lineage>
        <taxon>Bacteria</taxon>
        <taxon>Bacillati</taxon>
        <taxon>Actinomycetota</taxon>
        <taxon>Actinomycetes</taxon>
        <taxon>Micromonosporales</taxon>
        <taxon>Micromonosporaceae</taxon>
        <taxon>Paractinoplanes</taxon>
    </lineage>
</organism>
<feature type="domain" description="YcaO" evidence="1">
    <location>
        <begin position="370"/>
        <end position="701"/>
    </location>
</feature>
<dbReference type="Gene3D" id="3.40.50.720">
    <property type="entry name" value="NAD(P)-binding Rossmann-like Domain"/>
    <property type="match status" value="1"/>
</dbReference>
<protein>
    <submittedName>
        <fullName evidence="2">TOMM leader peptide-binding protein</fullName>
    </submittedName>
</protein>
<sequence>MTAVYESVAATRPRIRRDVLFTAAYDGVLFHNPAGGFRITSPSAYRLASLLVPHLNGRRTVAELCAKLPEPQRAMVGELVSALLTRKLARDIPPDEVEPATVVGAAVAKRFASQIGYIDHYVDGAPQRFAAFRDSTAAVIGSGPIAYACATSLVRNGMARVALVGRGDGTAAAEAAELHSTGVPCTVLDWPVGGDELSWTDLAEADVVLVAGGDGAARMAHRLLAAGVPEGKTMIPAWTFGSRAIVGPACGTGHQGCWYCAMLRLTANANADGAAADVWRQVAVAAAAPSALPRPTGPLAAMIGNLLGFEVFRLTTGALTAETDGKLIVQDLDSLDVVSEPLLPHPRCVYCRPEPPRIPLATVVDPPSPAQVADEDEAADAAADELAARDLLLQPHAGVFQRYDDEDWEQTPVKIGTIRFTDPSGTPRRISAFDVHHLVGARSRALALAAVAYADQLGASAYDTGPVTGDCLMSDARVELPRAVVEPFGVANADRVVEPSRAGAGAGFDPAEAIRDGLASALAFAALRGAIAGMPVAQVPLDALGDDPELRFLARSAANLEVTVDLLDLTASAPAGVPTLLGRCVEPHSGGKLWSIAADPSWRKAAVRTLCDLLGRVQLRQQSADPEATDGCDPMLVDFDADTLAVAGTAPVGLDAGGGWQGVLDDLAKAGTDVVVVPIGGADLPAGGLSAVRVVLQERSC</sequence>
<evidence type="ECO:0000313" key="3">
    <source>
        <dbReference type="Proteomes" id="UP001523216"/>
    </source>
</evidence>
<evidence type="ECO:0000259" key="1">
    <source>
        <dbReference type="PROSITE" id="PS51664"/>
    </source>
</evidence>
<proteinExistence type="predicted"/>
<name>A0ABT0Y4D7_9ACTN</name>
<evidence type="ECO:0000313" key="2">
    <source>
        <dbReference type="EMBL" id="MCM4080909.1"/>
    </source>
</evidence>
<reference evidence="2 3" key="1">
    <citation type="submission" date="2022-06" db="EMBL/GenBank/DDBJ databases">
        <title>Actinoplanes abujensis sp. nov., isolated from Nigerian arid soil.</title>
        <authorList>
            <person name="Ding P."/>
        </authorList>
    </citation>
    <scope>NUCLEOTIDE SEQUENCE [LARGE SCALE GENOMIC DNA]</scope>
    <source>
        <strain evidence="3">TRM88002</strain>
    </source>
</reference>